<dbReference type="SUPFAM" id="SSF49777">
    <property type="entry name" value="PEBP-like"/>
    <property type="match status" value="1"/>
</dbReference>
<accession>A0A413RLR9</accession>
<proteinExistence type="inferred from homology"/>
<comment type="caution">
    <text evidence="3">The sequence shown here is derived from an EMBL/GenBank/DDBJ whole genome shotgun (WGS) entry which is preliminary data.</text>
</comment>
<dbReference type="InterPro" id="IPR008914">
    <property type="entry name" value="PEBP"/>
</dbReference>
<sequence length="180" mass="19289">MTSLTRPVAPHPYDLLPPVPTFTVTSDDIAHGERLPDEHTNTDRGDNVSPQLSWSGFPEETQSFWVTCFDPDAPGPAGWWHWTLVDLPKDTTSLERGAGSPGGTLPAGAFMLRGDDGEPVYKGAAPPPRDQAHRYFFVVHALSASSLGLSKDAMPGAANTAVVFHTIARGLIVPTYQNAG</sequence>
<protein>
    <submittedName>
        <fullName evidence="3">YbhB/YbcL family Raf kinase inhibitor-like protein</fullName>
    </submittedName>
</protein>
<name>A0A413RLR9_9CELL</name>
<evidence type="ECO:0000313" key="3">
    <source>
        <dbReference type="EMBL" id="RHA41005.1"/>
    </source>
</evidence>
<feature type="compositionally biased region" description="Basic and acidic residues" evidence="2">
    <location>
        <begin position="32"/>
        <end position="46"/>
    </location>
</feature>
<dbReference type="OrthoDB" id="9797506at2"/>
<evidence type="ECO:0000256" key="1">
    <source>
        <dbReference type="ARBA" id="ARBA00007120"/>
    </source>
</evidence>
<reference evidence="3 4" key="1">
    <citation type="submission" date="2018-08" db="EMBL/GenBank/DDBJ databases">
        <title>Cellulomonas rhizosphaerae sp. nov., a novel actinomycete isolated from soil.</title>
        <authorList>
            <person name="Tian Y."/>
        </authorList>
    </citation>
    <scope>NUCLEOTIDE SEQUENCE [LARGE SCALE GENOMIC DNA]</scope>
    <source>
        <strain evidence="3 4">NEAU-TCZ24</strain>
    </source>
</reference>
<dbReference type="CDD" id="cd00865">
    <property type="entry name" value="PEBP_bact_arch"/>
    <property type="match status" value="1"/>
</dbReference>
<dbReference type="NCBIfam" id="TIGR00481">
    <property type="entry name" value="YbhB/YbcL family Raf kinase inhibitor-like protein"/>
    <property type="match status" value="1"/>
</dbReference>
<gene>
    <name evidence="3" type="ORF">D1825_09200</name>
</gene>
<dbReference type="PANTHER" id="PTHR30289:SF1">
    <property type="entry name" value="PEBP (PHOSPHATIDYLETHANOLAMINE-BINDING PROTEIN) FAMILY PROTEIN"/>
    <property type="match status" value="1"/>
</dbReference>
<dbReference type="Gene3D" id="3.90.280.10">
    <property type="entry name" value="PEBP-like"/>
    <property type="match status" value="1"/>
</dbReference>
<dbReference type="AlphaFoldDB" id="A0A413RLR9"/>
<evidence type="ECO:0000256" key="2">
    <source>
        <dbReference type="SAM" id="MobiDB-lite"/>
    </source>
</evidence>
<feature type="region of interest" description="Disordered" evidence="2">
    <location>
        <begin position="32"/>
        <end position="51"/>
    </location>
</feature>
<feature type="region of interest" description="Disordered" evidence="2">
    <location>
        <begin position="1"/>
        <end position="20"/>
    </location>
</feature>
<dbReference type="Pfam" id="PF01161">
    <property type="entry name" value="PBP"/>
    <property type="match status" value="1"/>
</dbReference>
<keyword evidence="4" id="KW-1185">Reference proteome</keyword>
<comment type="similarity">
    <text evidence="1">Belongs to the UPF0098 family.</text>
</comment>
<dbReference type="InterPro" id="IPR036610">
    <property type="entry name" value="PEBP-like_sf"/>
</dbReference>
<dbReference type="PANTHER" id="PTHR30289">
    <property type="entry name" value="UNCHARACTERIZED PROTEIN YBCL-RELATED"/>
    <property type="match status" value="1"/>
</dbReference>
<dbReference type="RefSeq" id="WP_118767129.1">
    <property type="nucleotide sequence ID" value="NZ_QWKP01000189.1"/>
</dbReference>
<dbReference type="InterPro" id="IPR005247">
    <property type="entry name" value="YbhB_YbcL/LppC-like"/>
</dbReference>
<dbReference type="Proteomes" id="UP000283374">
    <property type="component" value="Unassembled WGS sequence"/>
</dbReference>
<dbReference type="EMBL" id="QWKP01000189">
    <property type="protein sequence ID" value="RHA41005.1"/>
    <property type="molecule type" value="Genomic_DNA"/>
</dbReference>
<organism evidence="3 4">
    <name type="scientific">Cellulomonas rhizosphaerae</name>
    <dbReference type="NCBI Taxonomy" id="2293719"/>
    <lineage>
        <taxon>Bacteria</taxon>
        <taxon>Bacillati</taxon>
        <taxon>Actinomycetota</taxon>
        <taxon>Actinomycetes</taxon>
        <taxon>Micrococcales</taxon>
        <taxon>Cellulomonadaceae</taxon>
        <taxon>Cellulomonas</taxon>
    </lineage>
</organism>
<evidence type="ECO:0000313" key="4">
    <source>
        <dbReference type="Proteomes" id="UP000283374"/>
    </source>
</evidence>